<sequence>MSASVDLRSLSSWSWAGQFFGNLGDDLEEHSNDSGSEVSDDEESYSSYTTASSSDGFVFHRDYTILAPSKTFDEMSDIYDSVATELSHSGSTLNSKGTSGSEQEQQQQQRRFRRRSTASASIKSSSQRTVPPLLKAITEEDDDTDAHEAFLRAKMTSLWTRIQESAQAEDLSAAPTTEQDKALLRAYAIKNDTLTLLSNTP</sequence>
<dbReference type="EMBL" id="CAICTM010000165">
    <property type="protein sequence ID" value="CAB9503448.1"/>
    <property type="molecule type" value="Genomic_DNA"/>
</dbReference>
<feature type="compositionally biased region" description="Polar residues" evidence="1">
    <location>
        <begin position="86"/>
        <end position="96"/>
    </location>
</feature>
<dbReference type="Proteomes" id="UP001153069">
    <property type="component" value="Unassembled WGS sequence"/>
</dbReference>
<reference evidence="2" key="1">
    <citation type="submission" date="2020-06" db="EMBL/GenBank/DDBJ databases">
        <authorList>
            <consortium name="Plant Systems Biology data submission"/>
        </authorList>
    </citation>
    <scope>NUCLEOTIDE SEQUENCE</scope>
    <source>
        <strain evidence="2">D6</strain>
    </source>
</reference>
<feature type="region of interest" description="Disordered" evidence="1">
    <location>
        <begin position="86"/>
        <end position="141"/>
    </location>
</feature>
<name>A0A9N8DI78_9STRA</name>
<keyword evidence="3" id="KW-1185">Reference proteome</keyword>
<organism evidence="2 3">
    <name type="scientific">Seminavis robusta</name>
    <dbReference type="NCBI Taxonomy" id="568900"/>
    <lineage>
        <taxon>Eukaryota</taxon>
        <taxon>Sar</taxon>
        <taxon>Stramenopiles</taxon>
        <taxon>Ochrophyta</taxon>
        <taxon>Bacillariophyta</taxon>
        <taxon>Bacillariophyceae</taxon>
        <taxon>Bacillariophycidae</taxon>
        <taxon>Naviculales</taxon>
        <taxon>Naviculaceae</taxon>
        <taxon>Seminavis</taxon>
    </lineage>
</organism>
<evidence type="ECO:0000256" key="1">
    <source>
        <dbReference type="SAM" id="MobiDB-lite"/>
    </source>
</evidence>
<evidence type="ECO:0000313" key="3">
    <source>
        <dbReference type="Proteomes" id="UP001153069"/>
    </source>
</evidence>
<accession>A0A9N8DI78</accession>
<feature type="compositionally biased region" description="Low complexity" evidence="1">
    <location>
        <begin position="117"/>
        <end position="129"/>
    </location>
</feature>
<feature type="region of interest" description="Disordered" evidence="1">
    <location>
        <begin position="26"/>
        <end position="53"/>
    </location>
</feature>
<protein>
    <submittedName>
        <fullName evidence="2">Uncharacterized protein</fullName>
    </submittedName>
</protein>
<proteinExistence type="predicted"/>
<feature type="compositionally biased region" description="Low complexity" evidence="1">
    <location>
        <begin position="97"/>
        <end position="109"/>
    </location>
</feature>
<gene>
    <name evidence="2" type="ORF">SEMRO_166_G074110.1</name>
</gene>
<comment type="caution">
    <text evidence="2">The sequence shown here is derived from an EMBL/GenBank/DDBJ whole genome shotgun (WGS) entry which is preliminary data.</text>
</comment>
<evidence type="ECO:0000313" key="2">
    <source>
        <dbReference type="EMBL" id="CAB9503448.1"/>
    </source>
</evidence>
<dbReference type="AlphaFoldDB" id="A0A9N8DI78"/>